<reference evidence="2 3" key="1">
    <citation type="submission" date="2017-01" db="EMBL/GenBank/DDBJ databases">
        <title>Genomic analysis of Xuhuaishuia manganoxidans DY6-4.</title>
        <authorList>
            <person name="Wang X."/>
        </authorList>
    </citation>
    <scope>NUCLEOTIDE SEQUENCE [LARGE SCALE GENOMIC DNA]</scope>
    <source>
        <strain evidence="2 3">DY6-4</strain>
    </source>
</reference>
<proteinExistence type="predicted"/>
<keyword evidence="3" id="KW-1185">Reference proteome</keyword>
<dbReference type="Gene3D" id="1.10.10.10">
    <property type="entry name" value="Winged helix-like DNA-binding domain superfamily/Winged helix DNA-binding domain"/>
    <property type="match status" value="1"/>
</dbReference>
<evidence type="ECO:0008006" key="4">
    <source>
        <dbReference type="Google" id="ProtNLM"/>
    </source>
</evidence>
<feature type="region of interest" description="Disordered" evidence="1">
    <location>
        <begin position="70"/>
        <end position="171"/>
    </location>
</feature>
<dbReference type="Proteomes" id="UP000187266">
    <property type="component" value="Chromosome"/>
</dbReference>
<dbReference type="InterPro" id="IPR036390">
    <property type="entry name" value="WH_DNA-bd_sf"/>
</dbReference>
<evidence type="ECO:0000256" key="1">
    <source>
        <dbReference type="SAM" id="MobiDB-lite"/>
    </source>
</evidence>
<dbReference type="Pfam" id="PF13730">
    <property type="entry name" value="HTH_36"/>
    <property type="match status" value="1"/>
</dbReference>
<dbReference type="AlphaFoldDB" id="A0A1U7DF93"/>
<accession>A0A1U7DF93</accession>
<evidence type="ECO:0000313" key="2">
    <source>
        <dbReference type="EMBL" id="APX88667.1"/>
    </source>
</evidence>
<name>A0A1U7DF93_9RHOB</name>
<organism evidence="2 3">
    <name type="scientific">Brevirhabdus pacifica</name>
    <dbReference type="NCBI Taxonomy" id="1267768"/>
    <lineage>
        <taxon>Bacteria</taxon>
        <taxon>Pseudomonadati</taxon>
        <taxon>Pseudomonadota</taxon>
        <taxon>Alphaproteobacteria</taxon>
        <taxon>Rhodobacterales</taxon>
        <taxon>Paracoccaceae</taxon>
        <taxon>Brevirhabdus</taxon>
    </lineage>
</organism>
<protein>
    <recommendedName>
        <fullName evidence="4">Helix-turn-helix protein</fullName>
    </recommendedName>
</protein>
<dbReference type="EMBL" id="CP019124">
    <property type="protein sequence ID" value="APX88667.1"/>
    <property type="molecule type" value="Genomic_DNA"/>
</dbReference>
<gene>
    <name evidence="2" type="ORF">BV394_02075</name>
</gene>
<dbReference type="STRING" id="1267768.BV394_02075"/>
<sequence length="171" mass="18713">MRPGEFVVLFHLCDCHNPSLGCFPSQEYLMDRANVSNGSLNNHLNALEARGLIRRVRAIDDRTKRQRPTRYILGFEIGEAQGPSTGNGDGNPPDLTPEDGGGAVSKKQADPSPKNGPTRLQKLETNLVKGTRKGTTPLSPPTGGRRRNSHSFGVSEAVKRRLLPEDYPDEV</sequence>
<evidence type="ECO:0000313" key="3">
    <source>
        <dbReference type="Proteomes" id="UP000187266"/>
    </source>
</evidence>
<dbReference type="SUPFAM" id="SSF46785">
    <property type="entry name" value="Winged helix' DNA-binding domain"/>
    <property type="match status" value="1"/>
</dbReference>
<dbReference type="InterPro" id="IPR036388">
    <property type="entry name" value="WH-like_DNA-bd_sf"/>
</dbReference>